<name>A0AAV1NHH7_SCOSC</name>
<gene>
    <name evidence="1" type="ORF">FSCOSCO3_A025511</name>
</gene>
<dbReference type="AlphaFoldDB" id="A0AAV1NHH7"/>
<dbReference type="Proteomes" id="UP001314229">
    <property type="component" value="Unassembled WGS sequence"/>
</dbReference>
<organism evidence="1 2">
    <name type="scientific">Scomber scombrus</name>
    <name type="common">Atlantic mackerel</name>
    <name type="synonym">Scomber vernalis</name>
    <dbReference type="NCBI Taxonomy" id="13677"/>
    <lineage>
        <taxon>Eukaryota</taxon>
        <taxon>Metazoa</taxon>
        <taxon>Chordata</taxon>
        <taxon>Craniata</taxon>
        <taxon>Vertebrata</taxon>
        <taxon>Euteleostomi</taxon>
        <taxon>Actinopterygii</taxon>
        <taxon>Neopterygii</taxon>
        <taxon>Teleostei</taxon>
        <taxon>Neoteleostei</taxon>
        <taxon>Acanthomorphata</taxon>
        <taxon>Pelagiaria</taxon>
        <taxon>Scombriformes</taxon>
        <taxon>Scombridae</taxon>
        <taxon>Scomber</taxon>
    </lineage>
</organism>
<comment type="caution">
    <text evidence="1">The sequence shown here is derived from an EMBL/GenBank/DDBJ whole genome shotgun (WGS) entry which is preliminary data.</text>
</comment>
<dbReference type="EMBL" id="CAWUFR010000034">
    <property type="protein sequence ID" value="CAK6958443.1"/>
    <property type="molecule type" value="Genomic_DNA"/>
</dbReference>
<reference evidence="1 2" key="1">
    <citation type="submission" date="2024-01" db="EMBL/GenBank/DDBJ databases">
        <authorList>
            <person name="Alioto T."/>
            <person name="Alioto T."/>
            <person name="Gomez Garrido J."/>
        </authorList>
    </citation>
    <scope>NUCLEOTIDE SEQUENCE [LARGE SCALE GENOMIC DNA]</scope>
</reference>
<evidence type="ECO:0000313" key="1">
    <source>
        <dbReference type="EMBL" id="CAK6958443.1"/>
    </source>
</evidence>
<accession>A0AAV1NHH7</accession>
<sequence length="149" mass="16433">MKDNDSITVVKLKPHVDHDRIQPPDQLQRLRCQGGAPFFECVSFPAASGTPSSCSTLRHPGRVDLVPYHEGIVLGHINDVMEDDTGPADQHPPAAVSSIHLVQIVHISFIVVVVQDDGWLPVLTITDFSCFVQCDLEDHILVPLKKIKN</sequence>
<protein>
    <submittedName>
        <fullName evidence="1">Uncharacterized protein</fullName>
    </submittedName>
</protein>
<proteinExistence type="predicted"/>
<evidence type="ECO:0000313" key="2">
    <source>
        <dbReference type="Proteomes" id="UP001314229"/>
    </source>
</evidence>
<keyword evidence="2" id="KW-1185">Reference proteome</keyword>